<protein>
    <recommendedName>
        <fullName evidence="4">PsbP C-terminal domain-containing protein</fullName>
    </recommendedName>
</protein>
<proteinExistence type="predicted"/>
<accession>A0A9D1KZZ6</accession>
<comment type="caution">
    <text evidence="2">The sequence shown here is derived from an EMBL/GenBank/DDBJ whole genome shotgun (WGS) entry which is preliminary data.</text>
</comment>
<evidence type="ECO:0000256" key="1">
    <source>
        <dbReference type="SAM" id="SignalP"/>
    </source>
</evidence>
<dbReference type="Proteomes" id="UP000824175">
    <property type="component" value="Unassembled WGS sequence"/>
</dbReference>
<feature type="signal peptide" evidence="1">
    <location>
        <begin position="1"/>
        <end position="22"/>
    </location>
</feature>
<dbReference type="AlphaFoldDB" id="A0A9D1KZZ6"/>
<name>A0A9D1KZZ6_9FIRM</name>
<evidence type="ECO:0000313" key="3">
    <source>
        <dbReference type="Proteomes" id="UP000824175"/>
    </source>
</evidence>
<feature type="chain" id="PRO_5038503396" description="PsbP C-terminal domain-containing protein" evidence="1">
    <location>
        <begin position="23"/>
        <end position="176"/>
    </location>
</feature>
<organism evidence="2 3">
    <name type="scientific">Candidatus Fimiplasma intestinipullorum</name>
    <dbReference type="NCBI Taxonomy" id="2840825"/>
    <lineage>
        <taxon>Bacteria</taxon>
        <taxon>Bacillati</taxon>
        <taxon>Bacillota</taxon>
        <taxon>Clostridia</taxon>
        <taxon>Eubacteriales</taxon>
        <taxon>Candidatus Fimiplasma</taxon>
    </lineage>
</organism>
<reference evidence="2" key="2">
    <citation type="journal article" date="2021" name="PeerJ">
        <title>Extensive microbial diversity within the chicken gut microbiome revealed by metagenomics and culture.</title>
        <authorList>
            <person name="Gilroy R."/>
            <person name="Ravi A."/>
            <person name="Getino M."/>
            <person name="Pursley I."/>
            <person name="Horton D.L."/>
            <person name="Alikhan N.F."/>
            <person name="Baker D."/>
            <person name="Gharbi K."/>
            <person name="Hall N."/>
            <person name="Watson M."/>
            <person name="Adriaenssens E.M."/>
            <person name="Foster-Nyarko E."/>
            <person name="Jarju S."/>
            <person name="Secka A."/>
            <person name="Antonio M."/>
            <person name="Oren A."/>
            <person name="Chaudhuri R.R."/>
            <person name="La Ragione R."/>
            <person name="Hildebrand F."/>
            <person name="Pallen M.J."/>
        </authorList>
    </citation>
    <scope>NUCLEOTIDE SEQUENCE</scope>
    <source>
        <strain evidence="2">CHK195-11698</strain>
    </source>
</reference>
<keyword evidence="1" id="KW-0732">Signal</keyword>
<evidence type="ECO:0008006" key="4">
    <source>
        <dbReference type="Google" id="ProtNLM"/>
    </source>
</evidence>
<reference evidence="2" key="1">
    <citation type="submission" date="2020-10" db="EMBL/GenBank/DDBJ databases">
        <authorList>
            <person name="Gilroy R."/>
        </authorList>
    </citation>
    <scope>NUCLEOTIDE SEQUENCE</scope>
    <source>
        <strain evidence="2">CHK195-11698</strain>
    </source>
</reference>
<gene>
    <name evidence="2" type="ORF">IAD15_08525</name>
</gene>
<evidence type="ECO:0000313" key="2">
    <source>
        <dbReference type="EMBL" id="HIU14098.1"/>
    </source>
</evidence>
<dbReference type="EMBL" id="DVMJ01000071">
    <property type="protein sequence ID" value="HIU14098.1"/>
    <property type="molecule type" value="Genomic_DNA"/>
</dbReference>
<sequence length="176" mass="20057">MKIKRFLLMIALVCLCACGAQHQAFNLEKEGLLYSYSDNVMFYYPRNWRLEKDDLKLSVDIQAPNSREAMFLDVYAIEDRNTASELVQIYCTKLENLGVSVTASSEIHLTSGQSAYRIDGENGRDGTCFSEIVLYVGNQQYVFSYIAEQATYEENISEMWEFLMSLSVNEAQSVTS</sequence>